<dbReference type="Pfam" id="PF14137">
    <property type="entry name" value="DUF4304"/>
    <property type="match status" value="1"/>
</dbReference>
<gene>
    <name evidence="1" type="ORF">ACFFQV_17690</name>
</gene>
<protein>
    <submittedName>
        <fullName evidence="1">DUF4304 domain-containing protein</fullName>
    </submittedName>
</protein>
<accession>A0ABV5SUU6</accession>
<organism evidence="1 2">
    <name type="scientific">Agromyces lapidis</name>
    <dbReference type="NCBI Taxonomy" id="279574"/>
    <lineage>
        <taxon>Bacteria</taxon>
        <taxon>Bacillati</taxon>
        <taxon>Actinomycetota</taxon>
        <taxon>Actinomycetes</taxon>
        <taxon>Micrococcales</taxon>
        <taxon>Microbacteriaceae</taxon>
        <taxon>Agromyces</taxon>
    </lineage>
</organism>
<dbReference type="RefSeq" id="WP_157424285.1">
    <property type="nucleotide sequence ID" value="NZ_BAAANI010000005.1"/>
</dbReference>
<evidence type="ECO:0000313" key="1">
    <source>
        <dbReference type="EMBL" id="MFB9644127.1"/>
    </source>
</evidence>
<sequence>MTDNGDLAKTISAALSDYLKPAGFRKRVNSFNRAANDGLLHHVSVQLGPFDPSGKHAVPGLVPDLYGRYRVNLGVYVPEMNRMGSPRASWINDYNCQLRWGLGDFMPGGFDQWWDLRDRLSVEEVCRVLATRALPHLDLFSSADQVLDSYEEQGPRAFGPITPEAAALDVADLLIARGRRSDAERLLHAYVLSVSLGDHTGHKEYLRQYLAERDFESLGKPLQ</sequence>
<keyword evidence="2" id="KW-1185">Reference proteome</keyword>
<dbReference type="Proteomes" id="UP001589667">
    <property type="component" value="Unassembled WGS sequence"/>
</dbReference>
<comment type="caution">
    <text evidence="1">The sequence shown here is derived from an EMBL/GenBank/DDBJ whole genome shotgun (WGS) entry which is preliminary data.</text>
</comment>
<dbReference type="EMBL" id="JBHMBL010000004">
    <property type="protein sequence ID" value="MFB9644127.1"/>
    <property type="molecule type" value="Genomic_DNA"/>
</dbReference>
<evidence type="ECO:0000313" key="2">
    <source>
        <dbReference type="Proteomes" id="UP001589667"/>
    </source>
</evidence>
<dbReference type="InterPro" id="IPR025412">
    <property type="entry name" value="DUF4304"/>
</dbReference>
<name>A0ABV5SUU6_9MICO</name>
<proteinExistence type="predicted"/>
<reference evidence="1 2" key="1">
    <citation type="submission" date="2024-09" db="EMBL/GenBank/DDBJ databases">
        <authorList>
            <person name="Sun Q."/>
            <person name="Mori K."/>
        </authorList>
    </citation>
    <scope>NUCLEOTIDE SEQUENCE [LARGE SCALE GENOMIC DNA]</scope>
    <source>
        <strain evidence="1 2">JCM 14321</strain>
    </source>
</reference>